<proteinExistence type="predicted"/>
<feature type="transmembrane region" description="Helical" evidence="5">
    <location>
        <begin position="50"/>
        <end position="71"/>
    </location>
</feature>
<keyword evidence="4 5" id="KW-0472">Membrane</keyword>
<feature type="transmembrane region" description="Helical" evidence="5">
    <location>
        <begin position="78"/>
        <end position="98"/>
    </location>
</feature>
<keyword evidence="7" id="KW-1185">Reference proteome</keyword>
<sequence length="146" mass="15109">MTAPASLSLLLTRLSFGAFLAIWGGNKLTSPEGTEGIFAKYYGIESLGTLAATGMGVAQIALGVVIMAGLFRTVSYGIGTAVHGASTIATFPHLIAPLAEGSNLIFWSGVPILFAALGLFLARYDDTLCSLDVMRKKSAGPAPQQS</sequence>
<name>A0A1I5DMG3_9RHOB</name>
<comment type="subcellular location">
    <subcellularLocation>
        <location evidence="1">Membrane</location>
        <topology evidence="1">Multi-pass membrane protein</topology>
    </subcellularLocation>
</comment>
<accession>A0A1I5DMG3</accession>
<keyword evidence="3 5" id="KW-1133">Transmembrane helix</keyword>
<dbReference type="Proteomes" id="UP000198599">
    <property type="component" value="Unassembled WGS sequence"/>
</dbReference>
<protein>
    <submittedName>
        <fullName evidence="6">DoxX protein</fullName>
    </submittedName>
</protein>
<evidence type="ECO:0000256" key="5">
    <source>
        <dbReference type="SAM" id="Phobius"/>
    </source>
</evidence>
<reference evidence="7" key="1">
    <citation type="submission" date="2016-10" db="EMBL/GenBank/DDBJ databases">
        <authorList>
            <person name="Varghese N."/>
            <person name="Submissions S."/>
        </authorList>
    </citation>
    <scope>NUCLEOTIDE SEQUENCE [LARGE SCALE GENOMIC DNA]</scope>
    <source>
        <strain evidence="7">DSM 28463</strain>
    </source>
</reference>
<dbReference type="STRING" id="1005928.SAMN04487859_1138"/>
<dbReference type="AlphaFoldDB" id="A0A1I5DMG3"/>
<organism evidence="6 7">
    <name type="scientific">Roseovarius lutimaris</name>
    <dbReference type="NCBI Taxonomy" id="1005928"/>
    <lineage>
        <taxon>Bacteria</taxon>
        <taxon>Pseudomonadati</taxon>
        <taxon>Pseudomonadota</taxon>
        <taxon>Alphaproteobacteria</taxon>
        <taxon>Rhodobacterales</taxon>
        <taxon>Roseobacteraceae</taxon>
        <taxon>Roseovarius</taxon>
    </lineage>
</organism>
<gene>
    <name evidence="6" type="ORF">SAMN04487859_1138</name>
</gene>
<dbReference type="InterPro" id="IPR032808">
    <property type="entry name" value="DoxX"/>
</dbReference>
<dbReference type="GO" id="GO:0016020">
    <property type="term" value="C:membrane"/>
    <property type="evidence" value="ECO:0007669"/>
    <property type="project" value="UniProtKB-SubCell"/>
</dbReference>
<dbReference type="Pfam" id="PF07681">
    <property type="entry name" value="DoxX"/>
    <property type="match status" value="1"/>
</dbReference>
<evidence type="ECO:0000256" key="4">
    <source>
        <dbReference type="ARBA" id="ARBA00023136"/>
    </source>
</evidence>
<dbReference type="EMBL" id="FOVP01000013">
    <property type="protein sequence ID" value="SFO00475.1"/>
    <property type="molecule type" value="Genomic_DNA"/>
</dbReference>
<evidence type="ECO:0000313" key="6">
    <source>
        <dbReference type="EMBL" id="SFO00475.1"/>
    </source>
</evidence>
<keyword evidence="2 5" id="KW-0812">Transmembrane</keyword>
<evidence type="ECO:0000256" key="3">
    <source>
        <dbReference type="ARBA" id="ARBA00022989"/>
    </source>
</evidence>
<dbReference type="OrthoDB" id="7355622at2"/>
<dbReference type="RefSeq" id="WP_143076341.1">
    <property type="nucleotide sequence ID" value="NZ_FOVP01000013.1"/>
</dbReference>
<feature type="transmembrane region" description="Helical" evidence="5">
    <location>
        <begin position="104"/>
        <end position="122"/>
    </location>
</feature>
<evidence type="ECO:0000256" key="1">
    <source>
        <dbReference type="ARBA" id="ARBA00004141"/>
    </source>
</evidence>
<evidence type="ECO:0000256" key="2">
    <source>
        <dbReference type="ARBA" id="ARBA00022692"/>
    </source>
</evidence>
<evidence type="ECO:0000313" key="7">
    <source>
        <dbReference type="Proteomes" id="UP000198599"/>
    </source>
</evidence>